<sequence length="63" mass="7648">MYNYLEEWFLCGLGFPHVSFPGHYWHVLEFFGQHCPELRLSSHYVICLLKPCKYSLRMIFICF</sequence>
<proteinExistence type="predicted"/>
<protein>
    <submittedName>
        <fullName evidence="1">Uncharacterized protein</fullName>
    </submittedName>
</protein>
<dbReference type="AlphaFoldDB" id="A0A2P2PKZ7"/>
<dbReference type="EMBL" id="GGEC01074946">
    <property type="protein sequence ID" value="MBX55430.1"/>
    <property type="molecule type" value="Transcribed_RNA"/>
</dbReference>
<organism evidence="1">
    <name type="scientific">Rhizophora mucronata</name>
    <name type="common">Asiatic mangrove</name>
    <dbReference type="NCBI Taxonomy" id="61149"/>
    <lineage>
        <taxon>Eukaryota</taxon>
        <taxon>Viridiplantae</taxon>
        <taxon>Streptophyta</taxon>
        <taxon>Embryophyta</taxon>
        <taxon>Tracheophyta</taxon>
        <taxon>Spermatophyta</taxon>
        <taxon>Magnoliopsida</taxon>
        <taxon>eudicotyledons</taxon>
        <taxon>Gunneridae</taxon>
        <taxon>Pentapetalae</taxon>
        <taxon>rosids</taxon>
        <taxon>fabids</taxon>
        <taxon>Malpighiales</taxon>
        <taxon>Rhizophoraceae</taxon>
        <taxon>Rhizophora</taxon>
    </lineage>
</organism>
<reference evidence="1" key="1">
    <citation type="submission" date="2018-02" db="EMBL/GenBank/DDBJ databases">
        <title>Rhizophora mucronata_Transcriptome.</title>
        <authorList>
            <person name="Meera S.P."/>
            <person name="Sreeshan A."/>
            <person name="Augustine A."/>
        </authorList>
    </citation>
    <scope>NUCLEOTIDE SEQUENCE</scope>
    <source>
        <tissue evidence="1">Leaf</tissue>
    </source>
</reference>
<accession>A0A2P2PKZ7</accession>
<evidence type="ECO:0000313" key="1">
    <source>
        <dbReference type="EMBL" id="MBX55430.1"/>
    </source>
</evidence>
<name>A0A2P2PKZ7_RHIMU</name>